<keyword evidence="3" id="KW-1185">Reference proteome</keyword>
<evidence type="ECO:0000313" key="2">
    <source>
        <dbReference type="EMBL" id="CEL92866.1"/>
    </source>
</evidence>
<evidence type="ECO:0000313" key="3">
    <source>
        <dbReference type="Proteomes" id="UP000041254"/>
    </source>
</evidence>
<dbReference type="Proteomes" id="UP000041254">
    <property type="component" value="Unassembled WGS sequence"/>
</dbReference>
<proteinExistence type="predicted"/>
<dbReference type="EMBL" id="CDMY01000117">
    <property type="protein sequence ID" value="CEL92866.1"/>
    <property type="molecule type" value="Genomic_DNA"/>
</dbReference>
<name>A0A0G4EBH2_VITBC</name>
<reference evidence="2 3" key="1">
    <citation type="submission" date="2014-11" db="EMBL/GenBank/DDBJ databases">
        <authorList>
            <person name="Zhu J."/>
            <person name="Qi W."/>
            <person name="Song R."/>
        </authorList>
    </citation>
    <scope>NUCLEOTIDE SEQUENCE [LARGE SCALE GENOMIC DNA]</scope>
</reference>
<sequence length="146" mass="16373">MGLGAPAVFRKMRGEEVQFEKQCTFIAMPWLKIGVPREGGTHCDVYNFPDNRPPTPSTRCRWPSAAQGSSRSDTCPARRPTPTPSTTSIRTCCSAGKPCKRRPRSARCSPLPVPEELRHLSHSQVLQLVNQLDESGRNMLMQIRWP</sequence>
<accession>A0A0G4EBH2</accession>
<feature type="region of interest" description="Disordered" evidence="1">
    <location>
        <begin position="51"/>
        <end position="89"/>
    </location>
</feature>
<organism evidence="2 3">
    <name type="scientific">Vitrella brassicaformis (strain CCMP3155)</name>
    <dbReference type="NCBI Taxonomy" id="1169540"/>
    <lineage>
        <taxon>Eukaryota</taxon>
        <taxon>Sar</taxon>
        <taxon>Alveolata</taxon>
        <taxon>Colpodellida</taxon>
        <taxon>Vitrellaceae</taxon>
        <taxon>Vitrella</taxon>
    </lineage>
</organism>
<dbReference type="InParanoid" id="A0A0G4EBH2"/>
<dbReference type="VEuPathDB" id="CryptoDB:Vbra_11103"/>
<evidence type="ECO:0000256" key="1">
    <source>
        <dbReference type="SAM" id="MobiDB-lite"/>
    </source>
</evidence>
<dbReference type="AlphaFoldDB" id="A0A0G4EBH2"/>
<protein>
    <submittedName>
        <fullName evidence="2">Uncharacterized protein</fullName>
    </submittedName>
</protein>
<feature type="compositionally biased region" description="Low complexity" evidence="1">
    <location>
        <begin position="74"/>
        <end position="89"/>
    </location>
</feature>
<gene>
    <name evidence="2" type="ORF">Vbra_11103</name>
</gene>